<evidence type="ECO:0000313" key="4">
    <source>
        <dbReference type="Proteomes" id="UP000515152"/>
    </source>
</evidence>
<name>A0A6P8H5M8_CLUHA</name>
<evidence type="ECO:0000256" key="3">
    <source>
        <dbReference type="SAM" id="Phobius"/>
    </source>
</evidence>
<proteinExistence type="predicted"/>
<dbReference type="Gene3D" id="3.80.10.10">
    <property type="entry name" value="Ribonuclease Inhibitor"/>
    <property type="match status" value="4"/>
</dbReference>
<dbReference type="PROSITE" id="PS51450">
    <property type="entry name" value="LRR"/>
    <property type="match status" value="5"/>
</dbReference>
<organism evidence="4 5">
    <name type="scientific">Clupea harengus</name>
    <name type="common">Atlantic herring</name>
    <dbReference type="NCBI Taxonomy" id="7950"/>
    <lineage>
        <taxon>Eukaryota</taxon>
        <taxon>Metazoa</taxon>
        <taxon>Chordata</taxon>
        <taxon>Craniata</taxon>
        <taxon>Vertebrata</taxon>
        <taxon>Euteleostomi</taxon>
        <taxon>Actinopterygii</taxon>
        <taxon>Neopterygii</taxon>
        <taxon>Teleostei</taxon>
        <taxon>Clupei</taxon>
        <taxon>Clupeiformes</taxon>
        <taxon>Clupeoidei</taxon>
        <taxon>Clupeidae</taxon>
        <taxon>Clupea</taxon>
    </lineage>
</organism>
<evidence type="ECO:0000313" key="5">
    <source>
        <dbReference type="RefSeq" id="XP_031442997.1"/>
    </source>
</evidence>
<keyword evidence="4" id="KW-1185">Reference proteome</keyword>
<dbReference type="GeneID" id="116225182"/>
<keyword evidence="1" id="KW-0433">Leucine-rich repeat</keyword>
<dbReference type="InterPro" id="IPR050333">
    <property type="entry name" value="SLRP"/>
</dbReference>
<dbReference type="SMART" id="SM00369">
    <property type="entry name" value="LRR_TYP"/>
    <property type="match status" value="10"/>
</dbReference>
<dbReference type="Proteomes" id="UP000515152">
    <property type="component" value="Chromosome 20"/>
</dbReference>
<reference evidence="5" key="1">
    <citation type="submission" date="2025-08" db="UniProtKB">
        <authorList>
            <consortium name="RefSeq"/>
        </authorList>
    </citation>
    <scope>IDENTIFICATION</scope>
</reference>
<dbReference type="InterPro" id="IPR003591">
    <property type="entry name" value="Leu-rich_rpt_typical-subtyp"/>
</dbReference>
<accession>A0A6P8H5M8</accession>
<keyword evidence="3" id="KW-1133">Transmembrane helix</keyword>
<dbReference type="AlphaFoldDB" id="A0A6P8H5M8"/>
<feature type="transmembrane region" description="Helical" evidence="3">
    <location>
        <begin position="636"/>
        <end position="659"/>
    </location>
</feature>
<dbReference type="InterPro" id="IPR001611">
    <property type="entry name" value="Leu-rich_rpt"/>
</dbReference>
<evidence type="ECO:0000256" key="2">
    <source>
        <dbReference type="ARBA" id="ARBA00022737"/>
    </source>
</evidence>
<dbReference type="KEGG" id="char:116225182"/>
<dbReference type="SMART" id="SM00364">
    <property type="entry name" value="LRR_BAC"/>
    <property type="match status" value="5"/>
</dbReference>
<keyword evidence="2" id="KW-0677">Repeat</keyword>
<dbReference type="PANTHER" id="PTHR45712">
    <property type="entry name" value="AGAP008170-PA"/>
    <property type="match status" value="1"/>
</dbReference>
<dbReference type="PANTHER" id="PTHR45712:SF22">
    <property type="entry name" value="INSULIN-LIKE GROWTH FACTOR-BINDING PROTEIN COMPLEX ACID LABILE SUBUNIT"/>
    <property type="match status" value="1"/>
</dbReference>
<keyword evidence="3" id="KW-0812">Transmembrane</keyword>
<dbReference type="SUPFAM" id="SSF52058">
    <property type="entry name" value="L domain-like"/>
    <property type="match status" value="2"/>
</dbReference>
<evidence type="ECO:0000256" key="1">
    <source>
        <dbReference type="ARBA" id="ARBA00022614"/>
    </source>
</evidence>
<keyword evidence="3" id="KW-0472">Membrane</keyword>
<dbReference type="OrthoDB" id="8195690at2759"/>
<sequence>MQSHHRLPCQRRERMAGRRLIIVMLMALYGDSYRLFNKHREDKHTGLKKMIKRPSWSHRNLSSVPLGLDEGLIELDLSNNVIQKFKTINLQFLERLDISYNHLSFIYKGAFKSLVRLHNLNLASNSLNNNIINNSQAFKDLQTLRSLDISKNNLDEEAVKQYLSNSSSLDYLTVTGNVVSKLTAQSFANTKNLKVINLENNLISKIEEGTFNPLKKLTKLNLAQNNLAYICDFKLYQVTYLNLSRNSIEFFITHDNENVYHLEVLDLSYNNLIYFPILPKHNHLKYLHLQNNRLGVIEMANSASEANHLYEDITRSKHSGTENEDSVYSDWQIMPLVHLDLSSNHFRSFPLTMVRDLQSLEILNISDNCLQNISNNAFRKDSQLDLYNYSLPSLRHINLKDNNIQYLSPILSNTFPKIETMTLQSNRVRPCPAEPFGISDLTPDMPCVSFSNIRTLKHLDLQENGIKILLPGVFANSPLVSLNLAGNKHLTIAKNALKDLRNTLQSLSIGQNNVTDSQFDLACMKELRILNVSGNNLKSLPSTTACSPLTELDVRNNSLTTLENMTRSHLSIIYISGNTFNCCQTTWLQHLHKANVTIPDLDRTKCFHQTERIITLHVLENSTSVCFDKITKRDYGLQYIIILCIMFVVLLIVVLGYALKKKSSHFVGQYSIFGAGSISLMNLVTD</sequence>
<dbReference type="Pfam" id="PF13855">
    <property type="entry name" value="LRR_8"/>
    <property type="match status" value="2"/>
</dbReference>
<protein>
    <submittedName>
        <fullName evidence="5">Transforming growth factor beta activator LRRC33-like</fullName>
    </submittedName>
</protein>
<dbReference type="InterPro" id="IPR032675">
    <property type="entry name" value="LRR_dom_sf"/>
</dbReference>
<feature type="transmembrane region" description="Helical" evidence="3">
    <location>
        <begin position="666"/>
        <end position="684"/>
    </location>
</feature>
<dbReference type="Pfam" id="PF13516">
    <property type="entry name" value="LRR_6"/>
    <property type="match status" value="1"/>
</dbReference>
<dbReference type="RefSeq" id="XP_031442997.1">
    <property type="nucleotide sequence ID" value="XM_031587137.2"/>
</dbReference>
<gene>
    <name evidence="5" type="primary">LOC116225182</name>
</gene>